<protein>
    <submittedName>
        <fullName evidence="1">Uncharacterized protein</fullName>
    </submittedName>
</protein>
<gene>
    <name evidence="1" type="ORF">L3Q82_010396</name>
</gene>
<keyword evidence="2" id="KW-1185">Reference proteome</keyword>
<evidence type="ECO:0000313" key="1">
    <source>
        <dbReference type="EMBL" id="KAI3365301.1"/>
    </source>
</evidence>
<reference evidence="1" key="1">
    <citation type="submission" date="2022-04" db="EMBL/GenBank/DDBJ databases">
        <title>Jade perch genome.</title>
        <authorList>
            <person name="Chao B."/>
        </authorList>
    </citation>
    <scope>NUCLEOTIDE SEQUENCE</scope>
    <source>
        <strain evidence="1">CB-2022</strain>
    </source>
</reference>
<organism evidence="1 2">
    <name type="scientific">Scortum barcoo</name>
    <name type="common">barcoo grunter</name>
    <dbReference type="NCBI Taxonomy" id="214431"/>
    <lineage>
        <taxon>Eukaryota</taxon>
        <taxon>Metazoa</taxon>
        <taxon>Chordata</taxon>
        <taxon>Craniata</taxon>
        <taxon>Vertebrata</taxon>
        <taxon>Euteleostomi</taxon>
        <taxon>Actinopterygii</taxon>
        <taxon>Neopterygii</taxon>
        <taxon>Teleostei</taxon>
        <taxon>Neoteleostei</taxon>
        <taxon>Acanthomorphata</taxon>
        <taxon>Eupercaria</taxon>
        <taxon>Centrarchiformes</taxon>
        <taxon>Terapontoidei</taxon>
        <taxon>Terapontidae</taxon>
        <taxon>Scortum</taxon>
    </lineage>
</organism>
<accession>A0ACB8WC42</accession>
<dbReference type="EMBL" id="CM041542">
    <property type="protein sequence ID" value="KAI3365301.1"/>
    <property type="molecule type" value="Genomic_DNA"/>
</dbReference>
<comment type="caution">
    <text evidence="1">The sequence shown here is derived from an EMBL/GenBank/DDBJ whole genome shotgun (WGS) entry which is preliminary data.</text>
</comment>
<sequence>MEVGVEDLPDRGLGQTFPTDPHNTFGSARPSKPGQEKLQKTLYGKKKKPEEEPQMMGSLSLGRTDPESEVFEITDFTTASEWERFVSRVEEVLNDWKLIGNSAGKLSPNKGEYTSGTWGEKSQDINFADFKFYITHHFLKQECENDDGKHSLEEDFFPLAMQDLLCMNNDFPPRAHCLVRWYGMREFVVITPGTNCEAIISESKCNLLLSSVSISLANSGCQVPMFVQIQQKWRRMYAGECQGPGVRTDFEMVHLRKVPSQYNHLSGLLDIFKSKIGCTLSPLPPVNITIRFTYILQDWQQYSWPQQPPDFDTLLGGEVGGVEFGKLPFGACEEPISELHLATTWSHLTEGIVVDNDVYSYQYKRHLSTTSNSQTPNSTMAKTKELSKDTRNKIVDLHQAGKTESAIGKLLGVKKSTVGAIIRKWKTYKTTDNLPRSGAPRKISPRGVKMITRTVSKNPRTTQGDLVNDLQRAGTKVTKATISNTLRRQGLKSCSASASDIDSYFSFDVGDFLTEFFKLCSRKESIEEILGRGLAEEDNKENSDISSALSKLTEPAATVPISKLSVSNMVHSARKHIRRHRRIDESPLNTDLLNSVLMVRVFHADCFIRYLFPDAVVEKSSENFKNKTTQSNTCGKAAQDKSSDSSLFLQLKSAPTDSLTYRLALCMCLVNYNHGGLRAVAHLWQEFVLELRYRWENNYLIYGLTGGSPDLRCCLLHQKLQMLNCCIERKRARDEARRVQEGSKERADGCQNCHTISESTMETMTTSSSAREVSPRKSWDSWSDSEDEFFECLSDQGEIEAPHTEGGKDGSKSKPEGRLHPYNNMTLLNSTQPLYVPVTQEPAPMTEDLLEEQSEVLAKLGTSAEGTHLRARMQSACLLSDMESFKAANPGCVLEDFVRWYSPRDYVEEEVVNERGNSVVKGELSTRMKIPGNMWVEAWETARVTPARRQRRLFDDTKEAEKVLHYLAMLSPADLTRHLLPCILHAAILKLKEEESLEDILSVKKSIQQAACQASKLLHSPIHDYKKLEDFINQLMTMETVITRARSLKAKFAICEGEKREDTEELEKFVSSLLEEPEVVVIGAGQGAAGSIIHRLFVSAQRAALLAPMDEDFGHDRKPTGGSIKVPDFPYPAGREILLRTCVPRPAPYSKALPQRLFCVLMKEEFRLAGAFSSDSSFF</sequence>
<dbReference type="Proteomes" id="UP000831701">
    <property type="component" value="Chromosome 12"/>
</dbReference>
<name>A0ACB8WC42_9TELE</name>
<evidence type="ECO:0000313" key="2">
    <source>
        <dbReference type="Proteomes" id="UP000831701"/>
    </source>
</evidence>
<proteinExistence type="predicted"/>